<dbReference type="SUPFAM" id="SSF46689">
    <property type="entry name" value="Homeodomain-like"/>
    <property type="match status" value="2"/>
</dbReference>
<dbReference type="Gene3D" id="1.10.10.60">
    <property type="entry name" value="Homeodomain-like"/>
    <property type="match status" value="2"/>
</dbReference>
<keyword evidence="2 5" id="KW-0238">DNA-binding</keyword>
<dbReference type="OrthoDB" id="250329at2759"/>
<keyword evidence="10" id="KW-1185">Reference proteome</keyword>
<sequence>MERKRSPRDAHRHHKGEGGVGAVNLPFLHQWFIEHIDHPFPTQEEENELAMKMKANLRDIETKIGLSSSSVSSRATKQCQAWFINARSKSTWTEFYQKYAFSEKAVMTKLVSILKGESENTNETTDSLARLWWCGKDGKTRGWFGDSLKEHVAKCKEHWMKIKEWQEQPQRENDTWQKGSKPSRKDSRRFSEETLTILLDEYERNPHYENHLDRDRIAKKTGLKPRQVTVWFQNRRSRSENPPLKEATEKRRKREQDKCQGGDKKRHAPIRTKSSQRSVNQPVPASPSLPVYDDDVVARIDRDVLQLRAIYNESFFKDLDLSSQRSSSIRQDLSPDKYLLEPAALPEPTSSGSMLLSHDMLMNELYSARSPLTYLDPDAASYFEATIHQDLSPDMYLSNFIRLDRR</sequence>
<evidence type="ECO:0000256" key="5">
    <source>
        <dbReference type="PROSITE-ProRule" id="PRU00108"/>
    </source>
</evidence>
<feature type="domain" description="Homeobox" evidence="8">
    <location>
        <begin position="181"/>
        <end position="242"/>
    </location>
</feature>
<dbReference type="InParanoid" id="A0A316VBA1"/>
<evidence type="ECO:0000256" key="2">
    <source>
        <dbReference type="ARBA" id="ARBA00023125"/>
    </source>
</evidence>
<dbReference type="PROSITE" id="PS50071">
    <property type="entry name" value="HOMEOBOX_2"/>
    <property type="match status" value="1"/>
</dbReference>
<feature type="region of interest" description="Disordered" evidence="7">
    <location>
        <begin position="164"/>
        <end position="190"/>
    </location>
</feature>
<reference evidence="9 10" key="1">
    <citation type="journal article" date="2018" name="Mol. Biol. Evol.">
        <title>Broad Genomic Sampling Reveals a Smut Pathogenic Ancestry of the Fungal Clade Ustilaginomycotina.</title>
        <authorList>
            <person name="Kijpornyongpan T."/>
            <person name="Mondo S.J."/>
            <person name="Barry K."/>
            <person name="Sandor L."/>
            <person name="Lee J."/>
            <person name="Lipzen A."/>
            <person name="Pangilinan J."/>
            <person name="LaButti K."/>
            <person name="Hainaut M."/>
            <person name="Henrissat B."/>
            <person name="Grigoriev I.V."/>
            <person name="Spatafora J.W."/>
            <person name="Aime M.C."/>
        </authorList>
    </citation>
    <scope>NUCLEOTIDE SEQUENCE [LARGE SCALE GENOMIC DNA]</scope>
    <source>
        <strain evidence="9 10">MCA 3882</strain>
    </source>
</reference>
<keyword evidence="4 5" id="KW-0539">Nucleus</keyword>
<keyword evidence="3 5" id="KW-0371">Homeobox</keyword>
<dbReference type="Proteomes" id="UP000245771">
    <property type="component" value="Unassembled WGS sequence"/>
</dbReference>
<dbReference type="GO" id="GO:0003677">
    <property type="term" value="F:DNA binding"/>
    <property type="evidence" value="ECO:0007669"/>
    <property type="project" value="UniProtKB-UniRule"/>
</dbReference>
<dbReference type="Pfam" id="PF00046">
    <property type="entry name" value="Homeodomain"/>
    <property type="match status" value="1"/>
</dbReference>
<dbReference type="RefSeq" id="XP_025355088.1">
    <property type="nucleotide sequence ID" value="XM_025501378.1"/>
</dbReference>
<evidence type="ECO:0000256" key="7">
    <source>
        <dbReference type="SAM" id="MobiDB-lite"/>
    </source>
</evidence>
<comment type="subcellular location">
    <subcellularLocation>
        <location evidence="5 6">Nucleus</location>
    </subcellularLocation>
</comment>
<evidence type="ECO:0000313" key="10">
    <source>
        <dbReference type="Proteomes" id="UP000245771"/>
    </source>
</evidence>
<dbReference type="GeneID" id="37023159"/>
<dbReference type="AlphaFoldDB" id="A0A316VBA1"/>
<protein>
    <recommendedName>
        <fullName evidence="8">Homeobox domain-containing protein</fullName>
    </recommendedName>
</protein>
<dbReference type="InterPro" id="IPR008422">
    <property type="entry name" value="KN_HD"/>
</dbReference>
<organism evidence="9 10">
    <name type="scientific">Meira miltonrushii</name>
    <dbReference type="NCBI Taxonomy" id="1280837"/>
    <lineage>
        <taxon>Eukaryota</taxon>
        <taxon>Fungi</taxon>
        <taxon>Dikarya</taxon>
        <taxon>Basidiomycota</taxon>
        <taxon>Ustilaginomycotina</taxon>
        <taxon>Exobasidiomycetes</taxon>
        <taxon>Exobasidiales</taxon>
        <taxon>Brachybasidiaceae</taxon>
        <taxon>Meira</taxon>
    </lineage>
</organism>
<comment type="similarity">
    <text evidence="1">Belongs to the TALE/M-ATYP homeobox family.</text>
</comment>
<dbReference type="GO" id="GO:0006355">
    <property type="term" value="P:regulation of DNA-templated transcription"/>
    <property type="evidence" value="ECO:0007669"/>
    <property type="project" value="InterPro"/>
</dbReference>
<dbReference type="InterPro" id="IPR009057">
    <property type="entry name" value="Homeodomain-like_sf"/>
</dbReference>
<feature type="compositionally biased region" description="Polar residues" evidence="7">
    <location>
        <begin position="272"/>
        <end position="283"/>
    </location>
</feature>
<evidence type="ECO:0000256" key="6">
    <source>
        <dbReference type="RuleBase" id="RU000682"/>
    </source>
</evidence>
<gene>
    <name evidence="9" type="ORF">FA14DRAFT_184225</name>
</gene>
<dbReference type="GO" id="GO:0005634">
    <property type="term" value="C:nucleus"/>
    <property type="evidence" value="ECO:0007669"/>
    <property type="project" value="UniProtKB-SubCell"/>
</dbReference>
<feature type="compositionally biased region" description="Basic and acidic residues" evidence="7">
    <location>
        <begin position="164"/>
        <end position="175"/>
    </location>
</feature>
<accession>A0A316VBA1</accession>
<evidence type="ECO:0000256" key="3">
    <source>
        <dbReference type="ARBA" id="ARBA00023155"/>
    </source>
</evidence>
<evidence type="ECO:0000256" key="4">
    <source>
        <dbReference type="ARBA" id="ARBA00023242"/>
    </source>
</evidence>
<feature type="region of interest" description="Disordered" evidence="7">
    <location>
        <begin position="228"/>
        <end position="291"/>
    </location>
</feature>
<dbReference type="CDD" id="cd00086">
    <property type="entry name" value="homeodomain"/>
    <property type="match status" value="1"/>
</dbReference>
<feature type="compositionally biased region" description="Basic and acidic residues" evidence="7">
    <location>
        <begin position="246"/>
        <end position="263"/>
    </location>
</feature>
<feature type="DNA-binding region" description="Homeobox" evidence="5">
    <location>
        <begin position="183"/>
        <end position="243"/>
    </location>
</feature>
<evidence type="ECO:0000313" key="9">
    <source>
        <dbReference type="EMBL" id="PWN34786.1"/>
    </source>
</evidence>
<evidence type="ECO:0000256" key="1">
    <source>
        <dbReference type="ARBA" id="ARBA00005800"/>
    </source>
</evidence>
<proteinExistence type="inferred from homology"/>
<dbReference type="EMBL" id="KZ819603">
    <property type="protein sequence ID" value="PWN34786.1"/>
    <property type="molecule type" value="Genomic_DNA"/>
</dbReference>
<dbReference type="STRING" id="1280837.A0A316VBA1"/>
<dbReference type="Pfam" id="PF05920">
    <property type="entry name" value="Homeobox_KN"/>
    <property type="match status" value="1"/>
</dbReference>
<evidence type="ECO:0000259" key="8">
    <source>
        <dbReference type="PROSITE" id="PS50071"/>
    </source>
</evidence>
<dbReference type="SMART" id="SM00389">
    <property type="entry name" value="HOX"/>
    <property type="match status" value="1"/>
</dbReference>
<dbReference type="InterPro" id="IPR001356">
    <property type="entry name" value="HD"/>
</dbReference>
<name>A0A316VBA1_9BASI</name>